<dbReference type="SUPFAM" id="SSF51430">
    <property type="entry name" value="NAD(P)-linked oxidoreductase"/>
    <property type="match status" value="1"/>
</dbReference>
<evidence type="ECO:0000313" key="6">
    <source>
        <dbReference type="EMBL" id="KAF2095719.1"/>
    </source>
</evidence>
<reference evidence="6" key="1">
    <citation type="journal article" date="2020" name="Stud. Mycol.">
        <title>101 Dothideomycetes genomes: a test case for predicting lifestyles and emergence of pathogens.</title>
        <authorList>
            <person name="Haridas S."/>
            <person name="Albert R."/>
            <person name="Binder M."/>
            <person name="Bloem J."/>
            <person name="Labutti K."/>
            <person name="Salamov A."/>
            <person name="Andreopoulos B."/>
            <person name="Baker S."/>
            <person name="Barry K."/>
            <person name="Bills G."/>
            <person name="Bluhm B."/>
            <person name="Cannon C."/>
            <person name="Castanera R."/>
            <person name="Culley D."/>
            <person name="Daum C."/>
            <person name="Ezra D."/>
            <person name="Gonzalez J."/>
            <person name="Henrissat B."/>
            <person name="Kuo A."/>
            <person name="Liang C."/>
            <person name="Lipzen A."/>
            <person name="Lutzoni F."/>
            <person name="Magnuson J."/>
            <person name="Mondo S."/>
            <person name="Nolan M."/>
            <person name="Ohm R."/>
            <person name="Pangilinan J."/>
            <person name="Park H.-J."/>
            <person name="Ramirez L."/>
            <person name="Alfaro M."/>
            <person name="Sun H."/>
            <person name="Tritt A."/>
            <person name="Yoshinaga Y."/>
            <person name="Zwiers L.-H."/>
            <person name="Turgeon B."/>
            <person name="Goodwin S."/>
            <person name="Spatafora J."/>
            <person name="Crous P."/>
            <person name="Grigoriev I."/>
        </authorList>
    </citation>
    <scope>NUCLEOTIDE SEQUENCE</scope>
    <source>
        <strain evidence="6">CBS 133067</strain>
    </source>
</reference>
<dbReference type="PANTHER" id="PTHR11732">
    <property type="entry name" value="ALDO/KETO REDUCTASE"/>
    <property type="match status" value="1"/>
</dbReference>
<evidence type="ECO:0000256" key="1">
    <source>
        <dbReference type="ARBA" id="ARBA00023002"/>
    </source>
</evidence>
<dbReference type="PROSITE" id="PS00062">
    <property type="entry name" value="ALDOKETO_REDUCTASE_2"/>
    <property type="match status" value="1"/>
</dbReference>
<evidence type="ECO:0000259" key="5">
    <source>
        <dbReference type="Pfam" id="PF00248"/>
    </source>
</evidence>
<accession>A0A9P4IB74</accession>
<dbReference type="FunFam" id="3.20.20.100:FF:000002">
    <property type="entry name" value="2,5-diketo-D-gluconic acid reductase A"/>
    <property type="match status" value="1"/>
</dbReference>
<dbReference type="InterPro" id="IPR036812">
    <property type="entry name" value="NAD(P)_OxRdtase_dom_sf"/>
</dbReference>
<dbReference type="InterPro" id="IPR023210">
    <property type="entry name" value="NADP_OxRdtase_dom"/>
</dbReference>
<evidence type="ECO:0000313" key="7">
    <source>
        <dbReference type="Proteomes" id="UP000799772"/>
    </source>
</evidence>
<sequence>MSIERKGLSGYSGKVNILNTGAAIPAIGLGTFQDPDEQEMSVYTALKLGYRHIDTAHNYGTEQQVGRGIKRSGIPREQIFLTTKLWCNAHHPDDVEPALDASLRDLDTDYVDLYLMHYPCAFKRGDNFLPFDSNGRMITDTTPFIETWKAMEKLLETGKTRAIGVSNFSQIEIDKILNEGNVVPAAHQMELHPYLQQRDFVNWHKLKGIHLIQFSPCGNLNDFYREVSWGKEIAKMARLVDHSTLLETAKRHQKSPIQVALAWGVANGRSVIPKSTIEWQIKQNLEADFELSDEDMDAIASMDKKARFNDPSADFGYKLYVGLEGAAL</sequence>
<dbReference type="EMBL" id="ML978131">
    <property type="protein sequence ID" value="KAF2095719.1"/>
    <property type="molecule type" value="Genomic_DNA"/>
</dbReference>
<dbReference type="PIRSF" id="PIRSF000097">
    <property type="entry name" value="AKR"/>
    <property type="match status" value="1"/>
</dbReference>
<evidence type="ECO:0000256" key="4">
    <source>
        <dbReference type="PIRSR" id="PIRSR000097-3"/>
    </source>
</evidence>
<dbReference type="GO" id="GO:0016616">
    <property type="term" value="F:oxidoreductase activity, acting on the CH-OH group of donors, NAD or NADP as acceptor"/>
    <property type="evidence" value="ECO:0007669"/>
    <property type="project" value="UniProtKB-ARBA"/>
</dbReference>
<evidence type="ECO:0000256" key="2">
    <source>
        <dbReference type="PIRSR" id="PIRSR000097-1"/>
    </source>
</evidence>
<dbReference type="Pfam" id="PF00248">
    <property type="entry name" value="Aldo_ket_red"/>
    <property type="match status" value="1"/>
</dbReference>
<keyword evidence="7" id="KW-1185">Reference proteome</keyword>
<feature type="active site" description="Proton donor" evidence="2">
    <location>
        <position position="59"/>
    </location>
</feature>
<organism evidence="6 7">
    <name type="scientific">Rhizodiscina lignyota</name>
    <dbReference type="NCBI Taxonomy" id="1504668"/>
    <lineage>
        <taxon>Eukaryota</taxon>
        <taxon>Fungi</taxon>
        <taxon>Dikarya</taxon>
        <taxon>Ascomycota</taxon>
        <taxon>Pezizomycotina</taxon>
        <taxon>Dothideomycetes</taxon>
        <taxon>Pleosporomycetidae</taxon>
        <taxon>Aulographales</taxon>
        <taxon>Rhizodiscinaceae</taxon>
        <taxon>Rhizodiscina</taxon>
    </lineage>
</organism>
<comment type="caution">
    <text evidence="6">The sequence shown here is derived from an EMBL/GenBank/DDBJ whole genome shotgun (WGS) entry which is preliminary data.</text>
</comment>
<feature type="domain" description="NADP-dependent oxidoreductase" evidence="5">
    <location>
        <begin position="32"/>
        <end position="303"/>
    </location>
</feature>
<dbReference type="PROSITE" id="PS00798">
    <property type="entry name" value="ALDOKETO_REDUCTASE_1"/>
    <property type="match status" value="1"/>
</dbReference>
<keyword evidence="1" id="KW-0560">Oxidoreductase</keyword>
<dbReference type="Gene3D" id="3.20.20.100">
    <property type="entry name" value="NADP-dependent oxidoreductase domain"/>
    <property type="match status" value="1"/>
</dbReference>
<dbReference type="InterPro" id="IPR020471">
    <property type="entry name" value="AKR"/>
</dbReference>
<dbReference type="OrthoDB" id="416253at2759"/>
<dbReference type="InterPro" id="IPR018170">
    <property type="entry name" value="Aldo/ket_reductase_CS"/>
</dbReference>
<dbReference type="Proteomes" id="UP000799772">
    <property type="component" value="Unassembled WGS sequence"/>
</dbReference>
<feature type="site" description="Lowers pKa of active site Tyr" evidence="4">
    <location>
        <position position="84"/>
    </location>
</feature>
<protein>
    <submittedName>
        <fullName evidence="6">Aldo/keto reductase</fullName>
    </submittedName>
</protein>
<dbReference type="CDD" id="cd19071">
    <property type="entry name" value="AKR_AKR1-5-like"/>
    <property type="match status" value="1"/>
</dbReference>
<dbReference type="AlphaFoldDB" id="A0A9P4IB74"/>
<gene>
    <name evidence="6" type="ORF">NA57DRAFT_44178</name>
</gene>
<evidence type="ECO:0000256" key="3">
    <source>
        <dbReference type="PIRSR" id="PIRSR000097-2"/>
    </source>
</evidence>
<proteinExistence type="predicted"/>
<feature type="binding site" evidence="3">
    <location>
        <position position="117"/>
    </location>
    <ligand>
        <name>substrate</name>
    </ligand>
</feature>
<dbReference type="PRINTS" id="PR00069">
    <property type="entry name" value="ALDKETRDTASE"/>
</dbReference>
<name>A0A9P4IB74_9PEZI</name>